<evidence type="ECO:0000256" key="3">
    <source>
        <dbReference type="ARBA" id="ARBA00022630"/>
    </source>
</evidence>
<reference evidence="7 8" key="1">
    <citation type="submission" date="2019-08" db="EMBL/GenBank/DDBJ databases">
        <title>In-depth cultivation of the pig gut microbiome towards novel bacterial diversity and tailored functional studies.</title>
        <authorList>
            <person name="Wylensek D."/>
            <person name="Hitch T.C.A."/>
            <person name="Clavel T."/>
        </authorList>
    </citation>
    <scope>NUCLEOTIDE SEQUENCE [LARGE SCALE GENOMIC DNA]</scope>
    <source>
        <strain evidence="7 8">Oil-RF-744-WCA-WT-10</strain>
    </source>
</reference>
<dbReference type="InterPro" id="IPR000415">
    <property type="entry name" value="Nitroreductase-like"/>
</dbReference>
<comment type="cofactor">
    <cofactor evidence="1">
        <name>FMN</name>
        <dbReference type="ChEBI" id="CHEBI:58210"/>
    </cofactor>
</comment>
<dbReference type="GO" id="GO:0016491">
    <property type="term" value="F:oxidoreductase activity"/>
    <property type="evidence" value="ECO:0007669"/>
    <property type="project" value="UniProtKB-KW"/>
</dbReference>
<evidence type="ECO:0000259" key="6">
    <source>
        <dbReference type="Pfam" id="PF00881"/>
    </source>
</evidence>
<keyword evidence="3" id="KW-0285">Flavoprotein</keyword>
<dbReference type="RefSeq" id="WP_154326833.1">
    <property type="nucleotide sequence ID" value="NZ_CP045696.1"/>
</dbReference>
<evidence type="ECO:0000256" key="1">
    <source>
        <dbReference type="ARBA" id="ARBA00001917"/>
    </source>
</evidence>
<evidence type="ECO:0000256" key="5">
    <source>
        <dbReference type="ARBA" id="ARBA00023002"/>
    </source>
</evidence>
<keyword evidence="5" id="KW-0560">Oxidoreductase</keyword>
<dbReference type="PANTHER" id="PTHR43673:SF2">
    <property type="entry name" value="NITROREDUCTASE"/>
    <property type="match status" value="1"/>
</dbReference>
<evidence type="ECO:0000256" key="2">
    <source>
        <dbReference type="ARBA" id="ARBA00007118"/>
    </source>
</evidence>
<evidence type="ECO:0000256" key="4">
    <source>
        <dbReference type="ARBA" id="ARBA00022643"/>
    </source>
</evidence>
<dbReference type="PANTHER" id="PTHR43673">
    <property type="entry name" value="NAD(P)H NITROREDUCTASE YDGI-RELATED"/>
    <property type="match status" value="1"/>
</dbReference>
<accession>A0A6L5XFI4</accession>
<evidence type="ECO:0000313" key="7">
    <source>
        <dbReference type="EMBL" id="MSS18251.1"/>
    </source>
</evidence>
<comment type="caution">
    <text evidence="7">The sequence shown here is derived from an EMBL/GenBank/DDBJ whole genome shotgun (WGS) entry which is preliminary data.</text>
</comment>
<evidence type="ECO:0000313" key="8">
    <source>
        <dbReference type="Proteomes" id="UP000483362"/>
    </source>
</evidence>
<dbReference type="CDD" id="cd02136">
    <property type="entry name" value="PnbA_NfnB-like"/>
    <property type="match status" value="1"/>
</dbReference>
<dbReference type="Pfam" id="PF00881">
    <property type="entry name" value="Nitroreductase"/>
    <property type="match status" value="1"/>
</dbReference>
<keyword evidence="8" id="KW-1185">Reference proteome</keyword>
<name>A0A6L5XFI4_9BACT</name>
<gene>
    <name evidence="7" type="ORF">FYJ29_10840</name>
</gene>
<organism evidence="7 8">
    <name type="scientific">Sodaliphilus pleomorphus</name>
    <dbReference type="NCBI Taxonomy" id="2606626"/>
    <lineage>
        <taxon>Bacteria</taxon>
        <taxon>Pseudomonadati</taxon>
        <taxon>Bacteroidota</taxon>
        <taxon>Bacteroidia</taxon>
        <taxon>Bacteroidales</taxon>
        <taxon>Muribaculaceae</taxon>
        <taxon>Sodaliphilus</taxon>
    </lineage>
</organism>
<sequence length="174" mass="19087">MNNEIINALLTRRSVRSYKPQQVTDDELRTVLETGTYAPTSMGRQDPWIVAVQNAGLRQELTEMNAKVMGVDSDPYYGAPTIVLVFATKGARNAVQDASLALGNMMNAAHAIGLGSCWINRELEMFDTPLGRSIMQRLGLPEGLTCVGALSLGYIDKQPAAPKPRKANYYRVVK</sequence>
<keyword evidence="4" id="KW-0288">FMN</keyword>
<dbReference type="EMBL" id="VULT01000018">
    <property type="protein sequence ID" value="MSS18251.1"/>
    <property type="molecule type" value="Genomic_DNA"/>
</dbReference>
<protein>
    <submittedName>
        <fullName evidence="7">Diguanylate cyclase</fullName>
    </submittedName>
</protein>
<dbReference type="Proteomes" id="UP000483362">
    <property type="component" value="Unassembled WGS sequence"/>
</dbReference>
<proteinExistence type="inferred from homology"/>
<dbReference type="AlphaFoldDB" id="A0A6L5XFI4"/>
<comment type="similarity">
    <text evidence="2">Belongs to the nitroreductase family.</text>
</comment>
<dbReference type="InterPro" id="IPR029479">
    <property type="entry name" value="Nitroreductase"/>
</dbReference>
<dbReference type="SUPFAM" id="SSF55469">
    <property type="entry name" value="FMN-dependent nitroreductase-like"/>
    <property type="match status" value="1"/>
</dbReference>
<feature type="domain" description="Nitroreductase" evidence="6">
    <location>
        <begin position="10"/>
        <end position="154"/>
    </location>
</feature>
<dbReference type="Gene3D" id="3.40.109.10">
    <property type="entry name" value="NADH Oxidase"/>
    <property type="match status" value="1"/>
</dbReference>